<keyword evidence="12" id="KW-0624">Polysaccharide degradation</keyword>
<dbReference type="GO" id="GO:0004497">
    <property type="term" value="F:monooxygenase activity"/>
    <property type="evidence" value="ECO:0007669"/>
    <property type="project" value="UniProtKB-KW"/>
</dbReference>
<evidence type="ECO:0000256" key="14">
    <source>
        <dbReference type="ARBA" id="ARBA00045077"/>
    </source>
</evidence>
<dbReference type="InterPro" id="IPR005103">
    <property type="entry name" value="AA9_LPMO"/>
</dbReference>
<evidence type="ECO:0000256" key="15">
    <source>
        <dbReference type="ARBA" id="ARBA00047174"/>
    </source>
</evidence>
<keyword evidence="6" id="KW-0136">Cellulose degradation</keyword>
<evidence type="ECO:0000256" key="16">
    <source>
        <dbReference type="SAM" id="SignalP"/>
    </source>
</evidence>
<dbReference type="GO" id="GO:0005576">
    <property type="term" value="C:extracellular region"/>
    <property type="evidence" value="ECO:0007669"/>
    <property type="project" value="UniProtKB-SubCell"/>
</dbReference>
<dbReference type="OrthoDB" id="6038816at2759"/>
<dbReference type="EMBL" id="ML986644">
    <property type="protein sequence ID" value="KAF2262132.1"/>
    <property type="molecule type" value="Genomic_DNA"/>
</dbReference>
<feature type="signal peptide" evidence="16">
    <location>
        <begin position="1"/>
        <end position="19"/>
    </location>
</feature>
<dbReference type="CDD" id="cd21175">
    <property type="entry name" value="LPMO_AA9"/>
    <property type="match status" value="1"/>
</dbReference>
<dbReference type="EC" id="1.14.99.56" evidence="15"/>
<dbReference type="Pfam" id="PF03443">
    <property type="entry name" value="AA9"/>
    <property type="match status" value="1"/>
</dbReference>
<evidence type="ECO:0000256" key="2">
    <source>
        <dbReference type="ARBA" id="ARBA00004613"/>
    </source>
</evidence>
<proteinExistence type="inferred from homology"/>
<evidence type="ECO:0000256" key="7">
    <source>
        <dbReference type="ARBA" id="ARBA00023002"/>
    </source>
</evidence>
<feature type="chain" id="PRO_5040459161" description="lytic cellulose monooxygenase (C4-dehydrogenating)" evidence="16">
    <location>
        <begin position="20"/>
        <end position="241"/>
    </location>
</feature>
<evidence type="ECO:0000256" key="6">
    <source>
        <dbReference type="ARBA" id="ARBA00023001"/>
    </source>
</evidence>
<evidence type="ECO:0000256" key="11">
    <source>
        <dbReference type="ARBA" id="ARBA00023277"/>
    </source>
</evidence>
<evidence type="ECO:0000256" key="8">
    <source>
        <dbReference type="ARBA" id="ARBA00023008"/>
    </source>
</evidence>
<evidence type="ECO:0000256" key="1">
    <source>
        <dbReference type="ARBA" id="ARBA00001973"/>
    </source>
</evidence>
<keyword evidence="10" id="KW-1015">Disulfide bond</keyword>
<evidence type="ECO:0000256" key="13">
    <source>
        <dbReference type="ARBA" id="ARBA00044502"/>
    </source>
</evidence>
<keyword evidence="3" id="KW-0964">Secreted</keyword>
<keyword evidence="8" id="KW-0186">Copper</keyword>
<accession>A0A9P4K3X0</accession>
<dbReference type="GO" id="GO:0046872">
    <property type="term" value="F:metal ion binding"/>
    <property type="evidence" value="ECO:0007669"/>
    <property type="project" value="UniProtKB-KW"/>
</dbReference>
<comment type="caution">
    <text evidence="18">The sequence shown here is derived from an EMBL/GenBank/DDBJ whole genome shotgun (WGS) entry which is preliminary data.</text>
</comment>
<keyword evidence="11" id="KW-0119">Carbohydrate metabolism</keyword>
<evidence type="ECO:0000313" key="18">
    <source>
        <dbReference type="EMBL" id="KAF2262132.1"/>
    </source>
</evidence>
<comment type="similarity">
    <text evidence="13">Belongs to the polysaccharide monooxygenase AA9 family.</text>
</comment>
<keyword evidence="4" id="KW-0479">Metal-binding</keyword>
<evidence type="ECO:0000256" key="3">
    <source>
        <dbReference type="ARBA" id="ARBA00022525"/>
    </source>
</evidence>
<name>A0A9P4K3X0_9PLEO</name>
<comment type="catalytic activity">
    <reaction evidence="14">
        <text>[(1-&gt;4)-beta-D-glucosyl]n+m + reduced acceptor + O2 = 4-dehydro-beta-D-glucosyl-[(1-&gt;4)-beta-D-glucosyl]n-1 + [(1-&gt;4)-beta-D-glucosyl]m + acceptor + H2O.</text>
        <dbReference type="EC" id="1.14.99.56"/>
    </reaction>
</comment>
<dbReference type="AlphaFoldDB" id="A0A9P4K3X0"/>
<keyword evidence="9" id="KW-0503">Monooxygenase</keyword>
<organism evidence="18 19">
    <name type="scientific">Lojkania enalia</name>
    <dbReference type="NCBI Taxonomy" id="147567"/>
    <lineage>
        <taxon>Eukaryota</taxon>
        <taxon>Fungi</taxon>
        <taxon>Dikarya</taxon>
        <taxon>Ascomycota</taxon>
        <taxon>Pezizomycotina</taxon>
        <taxon>Dothideomycetes</taxon>
        <taxon>Pleosporomycetidae</taxon>
        <taxon>Pleosporales</taxon>
        <taxon>Pleosporales incertae sedis</taxon>
        <taxon>Lojkania</taxon>
    </lineage>
</organism>
<reference evidence="19" key="1">
    <citation type="journal article" date="2020" name="Stud. Mycol.">
        <title>101 Dothideomycetes genomes: A test case for predicting lifestyles and emergence of pathogens.</title>
        <authorList>
            <person name="Haridas S."/>
            <person name="Albert R."/>
            <person name="Binder M."/>
            <person name="Bloem J."/>
            <person name="LaButti K."/>
            <person name="Salamov A."/>
            <person name="Andreopoulos B."/>
            <person name="Baker S."/>
            <person name="Barry K."/>
            <person name="Bills G."/>
            <person name="Bluhm B."/>
            <person name="Cannon C."/>
            <person name="Castanera R."/>
            <person name="Culley D."/>
            <person name="Daum C."/>
            <person name="Ezra D."/>
            <person name="Gonzalez J."/>
            <person name="Henrissat B."/>
            <person name="Kuo A."/>
            <person name="Liang C."/>
            <person name="Lipzen A."/>
            <person name="Lutzoni F."/>
            <person name="Magnuson J."/>
            <person name="Mondo S."/>
            <person name="Nolan M."/>
            <person name="Ohm R."/>
            <person name="Pangilinan J."/>
            <person name="Park H.-J."/>
            <person name="Ramirez L."/>
            <person name="Alfaro M."/>
            <person name="Sun H."/>
            <person name="Tritt A."/>
            <person name="Yoshinaga Y."/>
            <person name="Zwiers L.-H."/>
            <person name="Turgeon B."/>
            <person name="Goodwin S."/>
            <person name="Spatafora J."/>
            <person name="Crous P."/>
            <person name="Grigoriev I."/>
        </authorList>
    </citation>
    <scope>NUCLEOTIDE SEQUENCE [LARGE SCALE GENOMIC DNA]</scope>
    <source>
        <strain evidence="19">CBS 304.66</strain>
    </source>
</reference>
<evidence type="ECO:0000313" key="19">
    <source>
        <dbReference type="Proteomes" id="UP000800093"/>
    </source>
</evidence>
<comment type="cofactor">
    <cofactor evidence="1">
        <name>Cu(2+)</name>
        <dbReference type="ChEBI" id="CHEBI:29036"/>
    </cofactor>
</comment>
<sequence>MKFLFTFLAISAFASTTLAHWNYDRLIHNGKIVGDYYTYIRRTSNANSPITDINSKDMRCNAGGALGKSTQTYTVKAGDQIGFMVNAEFGHPGPQQVYISKAPGAVADYDGSGAWAKIYSATTSTINSEGLQWATNGIKSFVFNIPSSTPTGEYLVRAEGLALHGAGTTGGAQWYIGCAQIKVTGGGNGILTPTVSFPGAYRADAPGILINIYWPIPASYTVPGPALWPSGTEELHTIKQM</sequence>
<comment type="subcellular location">
    <subcellularLocation>
        <location evidence="2">Secreted</location>
    </subcellularLocation>
</comment>
<feature type="domain" description="Auxiliary Activity family 9 catalytic" evidence="17">
    <location>
        <begin position="20"/>
        <end position="215"/>
    </location>
</feature>
<dbReference type="Gene3D" id="2.70.50.70">
    <property type="match status" value="1"/>
</dbReference>
<evidence type="ECO:0000256" key="10">
    <source>
        <dbReference type="ARBA" id="ARBA00023157"/>
    </source>
</evidence>
<evidence type="ECO:0000256" key="4">
    <source>
        <dbReference type="ARBA" id="ARBA00022723"/>
    </source>
</evidence>
<keyword evidence="19" id="KW-1185">Reference proteome</keyword>
<keyword evidence="5 16" id="KW-0732">Signal</keyword>
<dbReference type="GO" id="GO:0030245">
    <property type="term" value="P:cellulose catabolic process"/>
    <property type="evidence" value="ECO:0007669"/>
    <property type="project" value="UniProtKB-KW"/>
</dbReference>
<protein>
    <recommendedName>
        <fullName evidence="15">lytic cellulose monooxygenase (C4-dehydrogenating)</fullName>
        <ecNumber evidence="15">1.14.99.56</ecNumber>
    </recommendedName>
</protein>
<evidence type="ECO:0000259" key="17">
    <source>
        <dbReference type="Pfam" id="PF03443"/>
    </source>
</evidence>
<dbReference type="PANTHER" id="PTHR33353:SF10">
    <property type="entry name" value="ENDO-BETA-1,4-GLUCANASE D"/>
    <property type="match status" value="1"/>
</dbReference>
<gene>
    <name evidence="18" type="ORF">CC78DRAFT_606416</name>
</gene>
<dbReference type="Proteomes" id="UP000800093">
    <property type="component" value="Unassembled WGS sequence"/>
</dbReference>
<dbReference type="InterPro" id="IPR049892">
    <property type="entry name" value="AA9"/>
</dbReference>
<keyword evidence="7" id="KW-0560">Oxidoreductase</keyword>
<dbReference type="PANTHER" id="PTHR33353">
    <property type="entry name" value="PUTATIVE (AFU_ORTHOLOGUE AFUA_1G12560)-RELATED"/>
    <property type="match status" value="1"/>
</dbReference>
<evidence type="ECO:0000256" key="5">
    <source>
        <dbReference type="ARBA" id="ARBA00022729"/>
    </source>
</evidence>
<evidence type="ECO:0000256" key="12">
    <source>
        <dbReference type="ARBA" id="ARBA00023326"/>
    </source>
</evidence>
<evidence type="ECO:0000256" key="9">
    <source>
        <dbReference type="ARBA" id="ARBA00023033"/>
    </source>
</evidence>